<accession>A0A3R7QS53</accession>
<feature type="domain" description="DUF7064" evidence="1">
    <location>
        <begin position="267"/>
        <end position="388"/>
    </location>
</feature>
<dbReference type="EMBL" id="QCYY01001677">
    <property type="protein sequence ID" value="ROT76254.1"/>
    <property type="molecule type" value="Genomic_DNA"/>
</dbReference>
<dbReference type="InterPro" id="IPR055492">
    <property type="entry name" value="DUF7064"/>
</dbReference>
<dbReference type="Pfam" id="PF23212">
    <property type="entry name" value="DUF7064"/>
    <property type="match status" value="1"/>
</dbReference>
<evidence type="ECO:0000313" key="2">
    <source>
        <dbReference type="EMBL" id="ROT76254.1"/>
    </source>
</evidence>
<reference evidence="2 3" key="1">
    <citation type="submission" date="2018-04" db="EMBL/GenBank/DDBJ databases">
        <authorList>
            <person name="Zhang X."/>
            <person name="Yuan J."/>
            <person name="Li F."/>
            <person name="Xiang J."/>
        </authorList>
    </citation>
    <scope>NUCLEOTIDE SEQUENCE [LARGE SCALE GENOMIC DNA]</scope>
    <source>
        <tissue evidence="2">Muscle</tissue>
    </source>
</reference>
<proteinExistence type="predicted"/>
<comment type="caution">
    <text evidence="2">The sequence shown here is derived from an EMBL/GenBank/DDBJ whole genome shotgun (WGS) entry which is preliminary data.</text>
</comment>
<evidence type="ECO:0000259" key="1">
    <source>
        <dbReference type="Pfam" id="PF23212"/>
    </source>
</evidence>
<dbReference type="OrthoDB" id="5798273at2759"/>
<keyword evidence="3" id="KW-1185">Reference proteome</keyword>
<dbReference type="PANTHER" id="PTHR34717">
    <property type="entry name" value="EG:BACR7A4.20 PROTEIN"/>
    <property type="match status" value="1"/>
</dbReference>
<gene>
    <name evidence="2" type="ORF">C7M84_005148</name>
</gene>
<reference evidence="2 3" key="2">
    <citation type="submission" date="2019-01" db="EMBL/GenBank/DDBJ databases">
        <title>The decoding of complex shrimp genome reveals the adaptation for benthos swimmer, frequently molting mechanism and breeding impact on genome.</title>
        <authorList>
            <person name="Sun Y."/>
            <person name="Gao Y."/>
            <person name="Yu Y."/>
        </authorList>
    </citation>
    <scope>NUCLEOTIDE SEQUENCE [LARGE SCALE GENOMIC DNA]</scope>
    <source>
        <tissue evidence="2">Muscle</tissue>
    </source>
</reference>
<organism evidence="2 3">
    <name type="scientific">Penaeus vannamei</name>
    <name type="common">Whiteleg shrimp</name>
    <name type="synonym">Litopenaeus vannamei</name>
    <dbReference type="NCBI Taxonomy" id="6689"/>
    <lineage>
        <taxon>Eukaryota</taxon>
        <taxon>Metazoa</taxon>
        <taxon>Ecdysozoa</taxon>
        <taxon>Arthropoda</taxon>
        <taxon>Crustacea</taxon>
        <taxon>Multicrustacea</taxon>
        <taxon>Malacostraca</taxon>
        <taxon>Eumalacostraca</taxon>
        <taxon>Eucarida</taxon>
        <taxon>Decapoda</taxon>
        <taxon>Dendrobranchiata</taxon>
        <taxon>Penaeoidea</taxon>
        <taxon>Penaeidae</taxon>
        <taxon>Penaeus</taxon>
    </lineage>
</organism>
<sequence length="413" mass="47061">MFGIVVSVVTLGLILAWTLRLPPRLLGVYSRPGFWYWLKVVVFFLLVKLRRWQGSRHKGGEDAGYGVKSRATPELMDCVQPLSEHPKAIDAVYFNSGSENGHYLVAATARRPHGVVNGVLYIRIPSLGVLQLPKTPDTMLFGDGKEFAAEGLRLSPAQAMKEWRIQYEGPMKLRGEPLSSFDVHLDAKWTSDQPYFDFDTDMDAMALARSMAREPWSREYFEDLKAAHQTHYEQMGRIEGTVVVDGHAYILRLDSMRDHSYGHKREWKHMHRYGLHMFTTEDKLQANVGIVCQPITCSQLELGYVSDGRQVIPVTSVDLPLWQHGEGGHPPTDYAFAFTAGNKEYVVEVSVVDSPQFYIGWEWESRVVERFATFKVNGRRGWGIAEWQYRYKGGRPHSYSSRDPAWASEIIKG</sequence>
<protein>
    <recommendedName>
        <fullName evidence="1">DUF7064 domain-containing protein</fullName>
    </recommendedName>
</protein>
<dbReference type="AlphaFoldDB" id="A0A3R7QS53"/>
<evidence type="ECO:0000313" key="3">
    <source>
        <dbReference type="Proteomes" id="UP000283509"/>
    </source>
</evidence>
<dbReference type="Proteomes" id="UP000283509">
    <property type="component" value="Unassembled WGS sequence"/>
</dbReference>
<dbReference type="PANTHER" id="PTHR34717:SF1">
    <property type="entry name" value="EG:BACR7A4.20 PROTEIN"/>
    <property type="match status" value="1"/>
</dbReference>
<name>A0A3R7QS53_PENVA</name>